<keyword evidence="5 7" id="KW-1133">Transmembrane helix</keyword>
<evidence type="ECO:0000256" key="1">
    <source>
        <dbReference type="ARBA" id="ARBA00004651"/>
    </source>
</evidence>
<feature type="transmembrane region" description="Helical" evidence="7">
    <location>
        <begin position="378"/>
        <end position="397"/>
    </location>
</feature>
<evidence type="ECO:0000256" key="7">
    <source>
        <dbReference type="SAM" id="Phobius"/>
    </source>
</evidence>
<keyword evidence="3" id="KW-1003">Cell membrane</keyword>
<reference evidence="8 9" key="1">
    <citation type="submission" date="2013-07" db="EMBL/GenBank/DDBJ databases">
        <authorList>
            <person name="Weinstock G."/>
            <person name="Sodergren E."/>
            <person name="Wylie T."/>
            <person name="Fulton L."/>
            <person name="Fulton R."/>
            <person name="Fronick C."/>
            <person name="O'Laughlin M."/>
            <person name="Godfrey J."/>
            <person name="Miner T."/>
            <person name="Herter B."/>
            <person name="Appelbaum E."/>
            <person name="Cordes M."/>
            <person name="Lek S."/>
            <person name="Wollam A."/>
            <person name="Pepin K.H."/>
            <person name="Palsikar V.B."/>
            <person name="Mitreva M."/>
            <person name="Wilson R.K."/>
        </authorList>
    </citation>
    <scope>NUCLEOTIDE SEQUENCE [LARGE SCALE GENOMIC DNA]</scope>
    <source>
        <strain evidence="8 9">ATCC 27760</strain>
    </source>
</reference>
<feature type="transmembrane region" description="Helical" evidence="7">
    <location>
        <begin position="176"/>
        <end position="197"/>
    </location>
</feature>
<dbReference type="NCBIfam" id="TIGR00797">
    <property type="entry name" value="matE"/>
    <property type="match status" value="1"/>
</dbReference>
<keyword evidence="2" id="KW-0813">Transport</keyword>
<dbReference type="PANTHER" id="PTHR43549">
    <property type="entry name" value="MULTIDRUG RESISTANCE PROTEIN YPNP-RELATED"/>
    <property type="match status" value="1"/>
</dbReference>
<dbReference type="PANTHER" id="PTHR43549:SF2">
    <property type="entry name" value="MULTIDRUG RESISTANCE PROTEIN NORM-RELATED"/>
    <property type="match status" value="1"/>
</dbReference>
<evidence type="ECO:0000256" key="6">
    <source>
        <dbReference type="ARBA" id="ARBA00023136"/>
    </source>
</evidence>
<dbReference type="InterPro" id="IPR002528">
    <property type="entry name" value="MATE_fam"/>
</dbReference>
<organism evidence="8 9">
    <name type="scientific">Ruminococcus callidus ATCC 27760</name>
    <dbReference type="NCBI Taxonomy" id="411473"/>
    <lineage>
        <taxon>Bacteria</taxon>
        <taxon>Bacillati</taxon>
        <taxon>Bacillota</taxon>
        <taxon>Clostridia</taxon>
        <taxon>Eubacteriales</taxon>
        <taxon>Oscillospiraceae</taxon>
        <taxon>Ruminococcus</taxon>
    </lineage>
</organism>
<feature type="transmembrane region" description="Helical" evidence="7">
    <location>
        <begin position="431"/>
        <end position="452"/>
    </location>
</feature>
<sequence length="463" mass="50879">MQENHSATQTGTPNKLADFPIRTLILSMGMPMVLSMVLQAVYNIVDTVFVSHMKNGATAVLALTDSYSIQLLIVAVGVGTGIGINALLSKTLGERNSEKAACIAGNGIFLAICIYAVFLLFGIFGTKPFIAMQANGNALRQEMGEQYLRICCMGSFGSIGYTVYERFLQGTGRTNLSTIAQITGAALNILLDPLFIFGLDMGVVGAAVATVVGQVASLVMAMLFHYRWDREIRQDWKRIRPRWGLIRGIYAIGIPAAVMQGLLSVMVLFVNLVFGTQGDLAEPLQAAYGIYYKIQQFALFAAFGLSNTLITVVAFHYGRREKARLRQCVRYGLLYAAGLMLIVTVLFQLFAALISGLFQSDGSREVQQLCMRSMRICTLGYVFMGITVLIQGILQGFRCVFSPLLLALLRLLVLPIPFCLLFLMYERGAELVWWAFPLAECITAVVSVPILLRTFRKKTMPSA</sequence>
<dbReference type="STRING" id="411473.RUMCAL_03107"/>
<evidence type="ECO:0000256" key="2">
    <source>
        <dbReference type="ARBA" id="ARBA00022448"/>
    </source>
</evidence>
<dbReference type="EMBL" id="AWVF01000403">
    <property type="protein sequence ID" value="ERJ88652.1"/>
    <property type="molecule type" value="Genomic_DNA"/>
</dbReference>
<feature type="transmembrane region" description="Helical" evidence="7">
    <location>
        <begin position="100"/>
        <end position="126"/>
    </location>
</feature>
<name>U2K8Q9_9FIRM</name>
<dbReference type="GO" id="GO:0015297">
    <property type="term" value="F:antiporter activity"/>
    <property type="evidence" value="ECO:0007669"/>
    <property type="project" value="InterPro"/>
</dbReference>
<dbReference type="OrthoDB" id="9811110at2"/>
<dbReference type="RefSeq" id="WP_021681332.1">
    <property type="nucleotide sequence ID" value="NZ_KI260341.1"/>
</dbReference>
<feature type="transmembrane region" description="Helical" evidence="7">
    <location>
        <begin position="67"/>
        <end position="88"/>
    </location>
</feature>
<gene>
    <name evidence="8" type="ORF">RUMCAL_03107</name>
</gene>
<keyword evidence="4 7" id="KW-0812">Transmembrane</keyword>
<comment type="subcellular location">
    <subcellularLocation>
        <location evidence="1">Cell membrane</location>
        <topology evidence="1">Multi-pass membrane protein</topology>
    </subcellularLocation>
</comment>
<feature type="transmembrane region" description="Helical" evidence="7">
    <location>
        <begin position="329"/>
        <end position="358"/>
    </location>
</feature>
<dbReference type="InterPro" id="IPR048279">
    <property type="entry name" value="MdtK-like"/>
</dbReference>
<evidence type="ECO:0000313" key="9">
    <source>
        <dbReference type="Proteomes" id="UP000016662"/>
    </source>
</evidence>
<accession>U2K8Q9</accession>
<feature type="transmembrane region" description="Helical" evidence="7">
    <location>
        <begin position="203"/>
        <end position="228"/>
    </location>
</feature>
<evidence type="ECO:0000256" key="4">
    <source>
        <dbReference type="ARBA" id="ARBA00022692"/>
    </source>
</evidence>
<evidence type="ECO:0000313" key="8">
    <source>
        <dbReference type="EMBL" id="ERJ88652.1"/>
    </source>
</evidence>
<comment type="caution">
    <text evidence="8">The sequence shown here is derived from an EMBL/GenBank/DDBJ whole genome shotgun (WGS) entry which is preliminary data.</text>
</comment>
<proteinExistence type="predicted"/>
<dbReference type="GO" id="GO:0005886">
    <property type="term" value="C:plasma membrane"/>
    <property type="evidence" value="ECO:0007669"/>
    <property type="project" value="UniProtKB-SubCell"/>
</dbReference>
<dbReference type="PIRSF" id="PIRSF006603">
    <property type="entry name" value="DinF"/>
    <property type="match status" value="1"/>
</dbReference>
<dbReference type="eggNOG" id="COG0534">
    <property type="taxonomic scope" value="Bacteria"/>
</dbReference>
<feature type="transmembrane region" description="Helical" evidence="7">
    <location>
        <begin position="404"/>
        <end position="425"/>
    </location>
</feature>
<dbReference type="HOGENOM" id="CLU_012893_0_1_9"/>
<dbReference type="InterPro" id="IPR052031">
    <property type="entry name" value="Membrane_Transporter-Flippase"/>
</dbReference>
<dbReference type="PATRIC" id="fig|411473.3.peg.2607"/>
<dbReference type="Proteomes" id="UP000016662">
    <property type="component" value="Unassembled WGS sequence"/>
</dbReference>
<evidence type="ECO:0000256" key="3">
    <source>
        <dbReference type="ARBA" id="ARBA00022475"/>
    </source>
</evidence>
<dbReference type="GO" id="GO:0042910">
    <property type="term" value="F:xenobiotic transmembrane transporter activity"/>
    <property type="evidence" value="ECO:0007669"/>
    <property type="project" value="InterPro"/>
</dbReference>
<keyword evidence="9" id="KW-1185">Reference proteome</keyword>
<feature type="transmembrane region" description="Helical" evidence="7">
    <location>
        <begin position="24"/>
        <end position="45"/>
    </location>
</feature>
<feature type="transmembrane region" description="Helical" evidence="7">
    <location>
        <begin position="249"/>
        <end position="274"/>
    </location>
</feature>
<dbReference type="Pfam" id="PF01554">
    <property type="entry name" value="MatE"/>
    <property type="match status" value="2"/>
</dbReference>
<dbReference type="AlphaFoldDB" id="U2K8Q9"/>
<feature type="transmembrane region" description="Helical" evidence="7">
    <location>
        <begin position="294"/>
        <end position="317"/>
    </location>
</feature>
<evidence type="ECO:0000256" key="5">
    <source>
        <dbReference type="ARBA" id="ARBA00022989"/>
    </source>
</evidence>
<keyword evidence="6 7" id="KW-0472">Membrane</keyword>
<protein>
    <submittedName>
        <fullName evidence="8">MATE efflux family protein</fullName>
    </submittedName>
</protein>